<reference evidence="1" key="1">
    <citation type="submission" date="2021-01" db="EMBL/GenBank/DDBJ databases">
        <authorList>
            <person name="Zahm M."/>
            <person name="Roques C."/>
            <person name="Cabau C."/>
            <person name="Klopp C."/>
            <person name="Donnadieu C."/>
            <person name="Jouanno E."/>
            <person name="Lampietro C."/>
            <person name="Louis A."/>
            <person name="Herpin A."/>
            <person name="Echchiki A."/>
            <person name="Berthelot C."/>
            <person name="Parey E."/>
            <person name="Roest-Crollius H."/>
            <person name="Braasch I."/>
            <person name="Postlethwait J."/>
            <person name="Bobe J."/>
            <person name="Montfort J."/>
            <person name="Bouchez O."/>
            <person name="Begum T."/>
            <person name="Mejri S."/>
            <person name="Adams A."/>
            <person name="Chen W.-J."/>
            <person name="Guiguen Y."/>
        </authorList>
    </citation>
    <scope>NUCLEOTIDE SEQUENCE</scope>
    <source>
        <tissue evidence="1">Blood</tissue>
    </source>
</reference>
<accession>A0A8T3CVF5</accession>
<dbReference type="Proteomes" id="UP000829720">
    <property type="component" value="Unassembled WGS sequence"/>
</dbReference>
<proteinExistence type="predicted"/>
<protein>
    <submittedName>
        <fullName evidence="1">Uncharacterized protein</fullName>
    </submittedName>
</protein>
<gene>
    <name evidence="1" type="ORF">AGOR_G00197430</name>
</gene>
<name>A0A8T3CVF5_9TELE</name>
<keyword evidence="2" id="KW-1185">Reference proteome</keyword>
<evidence type="ECO:0000313" key="2">
    <source>
        <dbReference type="Proteomes" id="UP000829720"/>
    </source>
</evidence>
<comment type="caution">
    <text evidence="1">The sequence shown here is derived from an EMBL/GenBank/DDBJ whole genome shotgun (WGS) entry which is preliminary data.</text>
</comment>
<sequence>MWKVFCFVTNGKGSDGTCDSCVSVNAAVWRKFDYPCFHCFESEDAMKQHQLSAGKRFAKPLLFGALLVGMATAFYNRNAFFDDMAEKRAQERARNDARLMEVLERRQRQMEEMAVKKMGGEGR</sequence>
<dbReference type="OrthoDB" id="8831167at2759"/>
<evidence type="ECO:0000313" key="1">
    <source>
        <dbReference type="EMBL" id="KAI1886595.1"/>
    </source>
</evidence>
<organism evidence="1 2">
    <name type="scientific">Albula goreensis</name>
    <dbReference type="NCBI Taxonomy" id="1534307"/>
    <lineage>
        <taxon>Eukaryota</taxon>
        <taxon>Metazoa</taxon>
        <taxon>Chordata</taxon>
        <taxon>Craniata</taxon>
        <taxon>Vertebrata</taxon>
        <taxon>Euteleostomi</taxon>
        <taxon>Actinopterygii</taxon>
        <taxon>Neopterygii</taxon>
        <taxon>Teleostei</taxon>
        <taxon>Albuliformes</taxon>
        <taxon>Albulidae</taxon>
        <taxon>Albula</taxon>
    </lineage>
</organism>
<dbReference type="AlphaFoldDB" id="A0A8T3CVF5"/>
<dbReference type="EMBL" id="JAERUA010000019">
    <property type="protein sequence ID" value="KAI1886595.1"/>
    <property type="molecule type" value="Genomic_DNA"/>
</dbReference>